<gene>
    <name evidence="5" type="ORF">C448_05763</name>
</gene>
<dbReference type="RefSeq" id="WP_004052637.1">
    <property type="nucleotide sequence ID" value="NZ_AOMC01000085.1"/>
</dbReference>
<dbReference type="InterPro" id="IPR017937">
    <property type="entry name" value="Thioredoxin_CS"/>
</dbReference>
<sequence length="156" mass="17958">MRPRKLLTFVFIALLLSIGYLSMNAAPVLSDENFSYHGDTAWRTDFSEAKEIANEQHTPIVLYFWTTWCTYCEDYNENVYPNETVQNRLDDFVKVAVNLDGDSSLQQRYNVNFPPQHVIITPDGEELVRITGYADREDFLSYLETANKRANGTESA</sequence>
<dbReference type="InterPro" id="IPR051099">
    <property type="entry name" value="AGR/TXD"/>
</dbReference>
<evidence type="ECO:0000313" key="5">
    <source>
        <dbReference type="EMBL" id="EMA46874.1"/>
    </source>
</evidence>
<keyword evidence="6" id="KW-1185">Reference proteome</keyword>
<dbReference type="Gene3D" id="3.40.30.10">
    <property type="entry name" value="Glutaredoxin"/>
    <property type="match status" value="1"/>
</dbReference>
<evidence type="ECO:0000256" key="1">
    <source>
        <dbReference type="ARBA" id="ARBA00007787"/>
    </source>
</evidence>
<dbReference type="InterPro" id="IPR036249">
    <property type="entry name" value="Thioredoxin-like_sf"/>
</dbReference>
<evidence type="ECO:0000313" key="6">
    <source>
        <dbReference type="Proteomes" id="UP000011568"/>
    </source>
</evidence>
<name>M0MQ54_HALMO</name>
<dbReference type="STRING" id="931277.C448_05763"/>
<keyword evidence="3" id="KW-0813">Transport</keyword>
<evidence type="ECO:0000256" key="3">
    <source>
        <dbReference type="ARBA" id="ARBA00022982"/>
    </source>
</evidence>
<protein>
    <recommendedName>
        <fullName evidence="4">Thioredoxin domain-containing protein</fullName>
    </recommendedName>
</protein>
<dbReference type="InterPro" id="IPR012336">
    <property type="entry name" value="Thioredoxin-like_fold"/>
</dbReference>
<dbReference type="PANTHER" id="PTHR15337">
    <property type="entry name" value="ANTERIOR GRADIENT PROTEIN-RELATED"/>
    <property type="match status" value="1"/>
</dbReference>
<dbReference type="PANTHER" id="PTHR15337:SF11">
    <property type="entry name" value="THIOREDOXIN DOMAIN-CONTAINING PROTEIN"/>
    <property type="match status" value="1"/>
</dbReference>
<proteinExistence type="inferred from homology"/>
<dbReference type="Pfam" id="PF13098">
    <property type="entry name" value="Thioredoxin_2"/>
    <property type="match status" value="1"/>
</dbReference>
<dbReference type="InterPro" id="IPR013766">
    <property type="entry name" value="Thioredoxin_domain"/>
</dbReference>
<dbReference type="eggNOG" id="arCOG01976">
    <property type="taxonomic scope" value="Archaea"/>
</dbReference>
<dbReference type="EMBL" id="AOMC01000085">
    <property type="protein sequence ID" value="EMA46874.1"/>
    <property type="molecule type" value="Genomic_DNA"/>
</dbReference>
<reference evidence="5 6" key="1">
    <citation type="journal article" date="2014" name="PLoS Genet.">
        <title>Phylogenetically driven sequencing of extremely halophilic archaea reveals strategies for static and dynamic osmo-response.</title>
        <authorList>
            <person name="Becker E.A."/>
            <person name="Seitzer P.M."/>
            <person name="Tritt A."/>
            <person name="Larsen D."/>
            <person name="Krusor M."/>
            <person name="Yao A.I."/>
            <person name="Wu D."/>
            <person name="Madern D."/>
            <person name="Eisen J.A."/>
            <person name="Darling A.E."/>
            <person name="Facciotti M.T."/>
        </authorList>
    </citation>
    <scope>NUCLEOTIDE SEQUENCE [LARGE SCALE GENOMIC DNA]</scope>
    <source>
        <strain evidence="5 6">DSM 1307</strain>
    </source>
</reference>
<evidence type="ECO:0000259" key="4">
    <source>
        <dbReference type="PROSITE" id="PS51352"/>
    </source>
</evidence>
<dbReference type="PATRIC" id="fig|931277.6.peg.1126"/>
<dbReference type="Proteomes" id="UP000011568">
    <property type="component" value="Unassembled WGS sequence"/>
</dbReference>
<feature type="domain" description="Thioredoxin" evidence="4">
    <location>
        <begin position="20"/>
        <end position="148"/>
    </location>
</feature>
<keyword evidence="3" id="KW-0249">Electron transport</keyword>
<dbReference type="AlphaFoldDB" id="M0MQ54"/>
<accession>M0MQ54</accession>
<organism evidence="5 6">
    <name type="scientific">Halococcus morrhuae DSM 1307</name>
    <dbReference type="NCBI Taxonomy" id="931277"/>
    <lineage>
        <taxon>Archaea</taxon>
        <taxon>Methanobacteriati</taxon>
        <taxon>Methanobacteriota</taxon>
        <taxon>Stenosarchaea group</taxon>
        <taxon>Halobacteria</taxon>
        <taxon>Halobacteriales</taxon>
        <taxon>Halococcaceae</taxon>
        <taxon>Halococcus</taxon>
    </lineage>
</organism>
<comment type="similarity">
    <text evidence="1">Belongs to the glutaredoxin family.</text>
</comment>
<dbReference type="PROSITE" id="PS51352">
    <property type="entry name" value="THIOREDOXIN_2"/>
    <property type="match status" value="1"/>
</dbReference>
<dbReference type="PROSITE" id="PS00194">
    <property type="entry name" value="THIOREDOXIN_1"/>
    <property type="match status" value="1"/>
</dbReference>
<keyword evidence="2" id="KW-0732">Signal</keyword>
<comment type="caution">
    <text evidence="5">The sequence shown here is derived from an EMBL/GenBank/DDBJ whole genome shotgun (WGS) entry which is preliminary data.</text>
</comment>
<dbReference type="SUPFAM" id="SSF52833">
    <property type="entry name" value="Thioredoxin-like"/>
    <property type="match status" value="1"/>
</dbReference>
<evidence type="ECO:0000256" key="2">
    <source>
        <dbReference type="ARBA" id="ARBA00022729"/>
    </source>
</evidence>